<sequence>MLKLNKALLSLTTIFFILTFSACTTEEIIKTDKSTKNNSTEVSGKELSADQSGKYKASLGNNIVVDAVVDKPNINNASILQVEDAVFDEKKLCDIFLGSSVVKKEKSPYSTQYSIGGRILDIPFKAPFKVNTPLSKHIDTIVNTLQSGNLNKFKSQELPFMTKEKAIEEARKVLMELSIIPYGSPTVYALDNKTIKQEQERLLREDKAFKDFVDMGKIRLKDNWSNEDDSYYIFFRNSIRSIPCDPFGYAVTNTDIQAEGSEVSILISKNGIQSFFINGTVYREKSVKKSNLPLITISQALISIEKKYSDVILSDKIVVSGISLVYSPVVTNSKGENRNIELIPTWLFNINQRESKGKEETQIYTNVRINAVDGKEIR</sequence>
<evidence type="ECO:0000313" key="3">
    <source>
        <dbReference type="EMBL" id="KRU11433.1"/>
    </source>
</evidence>
<dbReference type="eggNOG" id="ENOG5032QUQ">
    <property type="taxonomic scope" value="Bacteria"/>
</dbReference>
<keyword evidence="1" id="KW-0732">Signal</keyword>
<dbReference type="Gene3D" id="2.40.128.690">
    <property type="entry name" value="YycH protein, domain 3-like"/>
    <property type="match status" value="1"/>
</dbReference>
<feature type="chain" id="PRO_5036293458" evidence="1">
    <location>
        <begin position="23"/>
        <end position="378"/>
    </location>
</feature>
<gene>
    <name evidence="2" type="ORF">CLPA_c25000</name>
    <name evidence="3" type="ORF">CP6013_00680</name>
</gene>
<organism evidence="2 5">
    <name type="scientific">Clostridium pasteurianum DSM 525 = ATCC 6013</name>
    <dbReference type="NCBI Taxonomy" id="1262449"/>
    <lineage>
        <taxon>Bacteria</taxon>
        <taxon>Bacillati</taxon>
        <taxon>Bacillota</taxon>
        <taxon>Clostridia</taxon>
        <taxon>Eubacteriales</taxon>
        <taxon>Clostridiaceae</taxon>
        <taxon>Clostridium</taxon>
    </lineage>
</organism>
<dbReference type="RefSeq" id="WP_003447505.1">
    <property type="nucleotide sequence ID" value="NZ_ANZB01000015.1"/>
</dbReference>
<reference evidence="3" key="2">
    <citation type="submission" date="2015-10" db="EMBL/GenBank/DDBJ databases">
        <title>Improved Draft Genome Sequence of Clostridium pasteurianum Strain ATCC 6013 (DSM 525) Using a Hybrid Next-Generation Sequencing Approach.</title>
        <authorList>
            <person name="Pyne M.E."/>
            <person name="Utturkar S.M."/>
            <person name="Brown S.D."/>
            <person name="Moo-Young M."/>
            <person name="Chung D.A."/>
            <person name="Chou P.C."/>
        </authorList>
    </citation>
    <scope>NUCLEOTIDE SEQUENCE</scope>
    <source>
        <strain evidence="3">ATCC 6013</strain>
    </source>
</reference>
<name>A0A0H3J4Y4_CLOPA</name>
<dbReference type="PATRIC" id="fig|1262449.3.peg.3537"/>
<dbReference type="KEGG" id="cpat:CLPA_c25000"/>
<feature type="signal peptide" evidence="1">
    <location>
        <begin position="1"/>
        <end position="22"/>
    </location>
</feature>
<dbReference type="AlphaFoldDB" id="A0A0H3J4Y4"/>
<keyword evidence="5" id="KW-1185">Reference proteome</keyword>
<evidence type="ECO:0000313" key="2">
    <source>
        <dbReference type="EMBL" id="AJA52557.1"/>
    </source>
</evidence>
<reference evidence="3 4" key="3">
    <citation type="journal article" name="Genome Announc.">
        <title>Improved Draft Genome Sequence of Clostridium pasteurianum Strain ATCC 6013 (DSM 525) Using a Hybrid Next-Generation Sequencing Approach.</title>
        <authorList>
            <person name="Pyne M.E."/>
            <person name="Utturkar S."/>
            <person name="Brown S.D."/>
            <person name="Moo-Young M."/>
            <person name="Chung D.A."/>
            <person name="Chou C.P."/>
        </authorList>
    </citation>
    <scope>NUCLEOTIDE SEQUENCE [LARGE SCALE GENOMIC DNA]</scope>
    <source>
        <strain evidence="3 4">ATCC 6013</strain>
    </source>
</reference>
<proteinExistence type="predicted"/>
<evidence type="ECO:0000313" key="5">
    <source>
        <dbReference type="Proteomes" id="UP000030905"/>
    </source>
</evidence>
<dbReference type="EMBL" id="JPGY02000001">
    <property type="protein sequence ID" value="KRU11433.1"/>
    <property type="molecule type" value="Genomic_DNA"/>
</dbReference>
<evidence type="ECO:0000256" key="1">
    <source>
        <dbReference type="SAM" id="SignalP"/>
    </source>
</evidence>
<protein>
    <submittedName>
        <fullName evidence="2">Uncharacterized protein</fullName>
    </submittedName>
</protein>
<dbReference type="EMBL" id="CP009268">
    <property type="protein sequence ID" value="AJA52557.1"/>
    <property type="molecule type" value="Genomic_DNA"/>
</dbReference>
<dbReference type="Proteomes" id="UP000030905">
    <property type="component" value="Chromosome"/>
</dbReference>
<accession>A0A0H3J4Y4</accession>
<evidence type="ECO:0000313" key="4">
    <source>
        <dbReference type="Proteomes" id="UP000028042"/>
    </source>
</evidence>
<reference evidence="2 5" key="1">
    <citation type="journal article" date="2015" name="Genome Announc.">
        <title>Complete Genome Sequence of the Nitrogen-Fixing and Solvent-Producing Clostridium pasteurianum DSM 525.</title>
        <authorList>
            <person name="Poehlein A."/>
            <person name="Grosse-Honebrink A."/>
            <person name="Zhang Y."/>
            <person name="Minton N.P."/>
            <person name="Daniel R."/>
        </authorList>
    </citation>
    <scope>NUCLEOTIDE SEQUENCE [LARGE SCALE GENOMIC DNA]</scope>
    <source>
        <strain evidence="2">DSM 525</strain>
        <strain evidence="5">DSM 525 / ATCC 6013</strain>
    </source>
</reference>
<dbReference type="PROSITE" id="PS51257">
    <property type="entry name" value="PROKAR_LIPOPROTEIN"/>
    <property type="match status" value="1"/>
</dbReference>
<dbReference type="GeneID" id="93074636"/>
<dbReference type="KEGG" id="cpae:CPAST_c25000"/>
<dbReference type="Proteomes" id="UP000028042">
    <property type="component" value="Unassembled WGS sequence"/>
</dbReference>